<dbReference type="GO" id="GO:0000166">
    <property type="term" value="F:nucleotide binding"/>
    <property type="evidence" value="ECO:0007669"/>
    <property type="project" value="UniProtKB-KW"/>
</dbReference>
<keyword evidence="8" id="KW-0547">Nucleotide-binding</keyword>
<dbReference type="GO" id="GO:0016263">
    <property type="term" value="F:glycoprotein-N-acetylgalactosamine 3-beta-galactosyltransferase activity"/>
    <property type="evidence" value="ECO:0007669"/>
    <property type="project" value="UniProtKB-EC"/>
</dbReference>
<evidence type="ECO:0000256" key="10">
    <source>
        <dbReference type="ARBA" id="ARBA00022989"/>
    </source>
</evidence>
<keyword evidence="11 13" id="KW-0472">Membrane</keyword>
<evidence type="ECO:0000256" key="5">
    <source>
        <dbReference type="ARBA" id="ARBA00022676"/>
    </source>
</evidence>
<feature type="compositionally biased region" description="Pro residues" evidence="12">
    <location>
        <begin position="101"/>
        <end position="110"/>
    </location>
</feature>
<proteinExistence type="inferred from homology"/>
<dbReference type="AlphaFoldDB" id="G0S3D4"/>
<feature type="compositionally biased region" description="Low complexity" evidence="12">
    <location>
        <begin position="86"/>
        <end position="100"/>
    </location>
</feature>
<evidence type="ECO:0000256" key="2">
    <source>
        <dbReference type="ARBA" id="ARBA00004922"/>
    </source>
</evidence>
<organism evidence="16">
    <name type="scientific">Chaetomium thermophilum (strain DSM 1495 / CBS 144.50 / IMI 039719)</name>
    <name type="common">Thermochaetoides thermophila</name>
    <dbReference type="NCBI Taxonomy" id="759272"/>
    <lineage>
        <taxon>Eukaryota</taxon>
        <taxon>Fungi</taxon>
        <taxon>Dikarya</taxon>
        <taxon>Ascomycota</taxon>
        <taxon>Pezizomycotina</taxon>
        <taxon>Sordariomycetes</taxon>
        <taxon>Sordariomycetidae</taxon>
        <taxon>Sordariales</taxon>
        <taxon>Chaetomiaceae</taxon>
        <taxon>Thermochaetoides</taxon>
    </lineage>
</organism>
<dbReference type="GeneID" id="18256099"/>
<comment type="subcellular location">
    <subcellularLocation>
        <location evidence="1">Membrane</location>
        <topology evidence="1">Single-pass type II membrane protein</topology>
    </subcellularLocation>
</comment>
<evidence type="ECO:0000259" key="14">
    <source>
        <dbReference type="Pfam" id="PF02434"/>
    </source>
</evidence>
<evidence type="ECO:0000256" key="7">
    <source>
        <dbReference type="ARBA" id="ARBA00022692"/>
    </source>
</evidence>
<dbReference type="InterPro" id="IPR026050">
    <property type="entry name" value="C1GALT1/C1GALT1_chp1"/>
</dbReference>
<dbReference type="FunFam" id="3.90.550.50:FF:000039">
    <property type="entry name" value="WGS project CABT00000000 data, contig 2.9"/>
    <property type="match status" value="1"/>
</dbReference>
<feature type="region of interest" description="Disordered" evidence="12">
    <location>
        <begin position="71"/>
        <end position="114"/>
    </location>
</feature>
<dbReference type="OMA" id="WYLFVDA"/>
<sequence>MPLLAPGSPGTSPVRLRLPVRRSSTILLVFTILSFFMLVYASRRITNWSMMDGPNAPYRSEYSPMGVCPDGENCSHATQPNSVKQSETASSISSTSFTESTPPPAPPQPQDPLCEGFPNTSSVLLVMKTGASEAFARVPTQLMTNLRCLDDFLIFSDMEQDIAGFHIYDSLDKVLPEARSGNPDFDIYRRQQWCFIDQDSCNKLGDPAKEGWSLDKYKNIHIAEKTWAMRPNYDWYLFVDADTYVVWSNLMQWLSTMDPNKKLYLGSVALIGNFPFGHGGSGYIVSRAAMEEFVGKHPGVGNEFDVRARKECCGDYLFAVAMENKTGIKVQHMWPTINGEKPFTLPYGPSHWCHPIVTMHHLNSDEINSFFNFERKFLESHPPGTTILMRDIYEHFLAPNLLRIRADWDNLADNRFYLDLTRPGGRSYWDDWMVKRMKKDEELNEMEKNAHLSFEACENACRSVSEHECFTFRYQNGMCAFGNAFKIGKPVKRDDTKGSMMSGWLTERISEWIQKQGECKVKWPTPEYKD</sequence>
<evidence type="ECO:0000256" key="4">
    <source>
        <dbReference type="ARBA" id="ARBA00012557"/>
    </source>
</evidence>
<accession>G0S3D4</accession>
<dbReference type="Gene3D" id="3.90.550.50">
    <property type="match status" value="1"/>
</dbReference>
<dbReference type="KEGG" id="cthr:CTHT_0020610"/>
<dbReference type="InterPro" id="IPR003378">
    <property type="entry name" value="Fringe-like_glycosylTrfase"/>
</dbReference>
<name>G0S3D4_CHATD</name>
<keyword evidence="6" id="KW-0808">Transferase</keyword>
<evidence type="ECO:0000256" key="6">
    <source>
        <dbReference type="ARBA" id="ARBA00022679"/>
    </source>
</evidence>
<keyword evidence="9" id="KW-0735">Signal-anchor</keyword>
<evidence type="ECO:0000256" key="9">
    <source>
        <dbReference type="ARBA" id="ARBA00022968"/>
    </source>
</evidence>
<gene>
    <name evidence="15" type="ORF">CTHT_0020610</name>
</gene>
<evidence type="ECO:0000256" key="12">
    <source>
        <dbReference type="SAM" id="MobiDB-lite"/>
    </source>
</evidence>
<dbReference type="Pfam" id="PF02434">
    <property type="entry name" value="Fringe"/>
    <property type="match status" value="1"/>
</dbReference>
<comment type="pathway">
    <text evidence="2">Protein modification; protein glycosylation.</text>
</comment>
<dbReference type="EMBL" id="GL988040">
    <property type="protein sequence ID" value="EGS22517.1"/>
    <property type="molecule type" value="Genomic_DNA"/>
</dbReference>
<keyword evidence="16" id="KW-1185">Reference proteome</keyword>
<keyword evidence="7 13" id="KW-0812">Transmembrane</keyword>
<dbReference type="HOGENOM" id="CLU_022549_1_0_1"/>
<dbReference type="RefSeq" id="XP_006692536.1">
    <property type="nucleotide sequence ID" value="XM_006692473.1"/>
</dbReference>
<dbReference type="GO" id="GO:0016020">
    <property type="term" value="C:membrane"/>
    <property type="evidence" value="ECO:0007669"/>
    <property type="project" value="UniProtKB-SubCell"/>
</dbReference>
<dbReference type="PANTHER" id="PTHR23033">
    <property type="entry name" value="BETA1,3-GALACTOSYLTRANSFERASE"/>
    <property type="match status" value="1"/>
</dbReference>
<evidence type="ECO:0000256" key="3">
    <source>
        <dbReference type="ARBA" id="ARBA00006462"/>
    </source>
</evidence>
<keyword evidence="10 13" id="KW-1133">Transmembrane helix</keyword>
<protein>
    <recommendedName>
        <fullName evidence="4">N-acetylgalactosaminide beta-1,3-galactosyltransferase</fullName>
        <ecNumber evidence="4">2.4.1.122</ecNumber>
    </recommendedName>
</protein>
<dbReference type="eggNOG" id="KOG2246">
    <property type="taxonomic scope" value="Eukaryota"/>
</dbReference>
<feature type="transmembrane region" description="Helical" evidence="13">
    <location>
        <begin position="20"/>
        <end position="41"/>
    </location>
</feature>
<comment type="similarity">
    <text evidence="3">Belongs to the glycosyltransferase 31 family. Beta3-Gal-T subfamily.</text>
</comment>
<evidence type="ECO:0000256" key="11">
    <source>
        <dbReference type="ARBA" id="ARBA00023136"/>
    </source>
</evidence>
<dbReference type="EC" id="2.4.1.122" evidence="4"/>
<keyword evidence="5" id="KW-0328">Glycosyltransferase</keyword>
<evidence type="ECO:0000256" key="8">
    <source>
        <dbReference type="ARBA" id="ARBA00022741"/>
    </source>
</evidence>
<dbReference type="OrthoDB" id="414175at2759"/>
<feature type="domain" description="Fringe-like glycosyltransferase" evidence="14">
    <location>
        <begin position="225"/>
        <end position="293"/>
    </location>
</feature>
<evidence type="ECO:0000256" key="13">
    <source>
        <dbReference type="SAM" id="Phobius"/>
    </source>
</evidence>
<dbReference type="PANTHER" id="PTHR23033:SF40">
    <property type="entry name" value="APPLE DOMAIN-CONTAINING PROTEIN"/>
    <property type="match status" value="1"/>
</dbReference>
<dbReference type="Proteomes" id="UP000008066">
    <property type="component" value="Unassembled WGS sequence"/>
</dbReference>
<evidence type="ECO:0000313" key="15">
    <source>
        <dbReference type="EMBL" id="EGS22517.1"/>
    </source>
</evidence>
<feature type="compositionally biased region" description="Polar residues" evidence="12">
    <location>
        <begin position="75"/>
        <end position="85"/>
    </location>
</feature>
<evidence type="ECO:0000313" key="16">
    <source>
        <dbReference type="Proteomes" id="UP000008066"/>
    </source>
</evidence>
<evidence type="ECO:0000256" key="1">
    <source>
        <dbReference type="ARBA" id="ARBA00004606"/>
    </source>
</evidence>
<reference evidence="15 16" key="1">
    <citation type="journal article" date="2011" name="Cell">
        <title>Insight into structure and assembly of the nuclear pore complex by utilizing the genome of a eukaryotic thermophile.</title>
        <authorList>
            <person name="Amlacher S."/>
            <person name="Sarges P."/>
            <person name="Flemming D."/>
            <person name="van Noort V."/>
            <person name="Kunze R."/>
            <person name="Devos D.P."/>
            <person name="Arumugam M."/>
            <person name="Bork P."/>
            <person name="Hurt E."/>
        </authorList>
    </citation>
    <scope>NUCLEOTIDE SEQUENCE [LARGE SCALE GENOMIC DNA]</scope>
    <source>
        <strain evidence="16">DSM 1495 / CBS 144.50 / IMI 039719</strain>
    </source>
</reference>
<dbReference type="STRING" id="759272.G0S3D4"/>